<dbReference type="EMBL" id="QVLS01000006">
    <property type="protein sequence ID" value="RFP78615.1"/>
    <property type="molecule type" value="Genomic_DNA"/>
</dbReference>
<gene>
    <name evidence="1" type="ORF">DY262_10965</name>
</gene>
<name>A0A372EIW0_9BURK</name>
<proteinExistence type="predicted"/>
<sequence length="150" mass="16205">MAMNHGFRVAADVGDDHGKSAGHALDDRIRKSLLVRAQQSDVGRVQQIGYVVPGAQEAQLAADFCLVGLCLQRRADAIVATHAQTHPWLWEPIGDARQGANQVGMALVRNEVGHRHEHQRRVCDAQLPSDLAAAALGPILLRVDTVVDQA</sequence>
<protein>
    <submittedName>
        <fullName evidence="1">Uncharacterized protein</fullName>
    </submittedName>
</protein>
<dbReference type="Proteomes" id="UP000261931">
    <property type="component" value="Unassembled WGS sequence"/>
</dbReference>
<accession>A0A372EIW0</accession>
<dbReference type="AlphaFoldDB" id="A0A372EIW0"/>
<evidence type="ECO:0000313" key="1">
    <source>
        <dbReference type="EMBL" id="RFP78615.1"/>
    </source>
</evidence>
<reference evidence="1 2" key="1">
    <citation type="submission" date="2018-08" db="EMBL/GenBank/DDBJ databases">
        <title>Hydrogenophaga sp. LA-38 isolated from sludge.</title>
        <authorList>
            <person name="Im W.-T."/>
        </authorList>
    </citation>
    <scope>NUCLEOTIDE SEQUENCE [LARGE SCALE GENOMIC DNA]</scope>
    <source>
        <strain evidence="1 2">LA-38</strain>
    </source>
</reference>
<evidence type="ECO:0000313" key="2">
    <source>
        <dbReference type="Proteomes" id="UP000261931"/>
    </source>
</evidence>
<organism evidence="1 2">
    <name type="scientific">Hydrogenophaga borbori</name>
    <dbReference type="NCBI Taxonomy" id="2294117"/>
    <lineage>
        <taxon>Bacteria</taxon>
        <taxon>Pseudomonadati</taxon>
        <taxon>Pseudomonadota</taxon>
        <taxon>Betaproteobacteria</taxon>
        <taxon>Burkholderiales</taxon>
        <taxon>Comamonadaceae</taxon>
        <taxon>Hydrogenophaga</taxon>
    </lineage>
</organism>
<comment type="caution">
    <text evidence="1">The sequence shown here is derived from an EMBL/GenBank/DDBJ whole genome shotgun (WGS) entry which is preliminary data.</text>
</comment>
<keyword evidence="2" id="KW-1185">Reference proteome</keyword>